<dbReference type="AlphaFoldDB" id="F4QD77"/>
<evidence type="ECO:0000259" key="1">
    <source>
        <dbReference type="Pfam" id="PF04424"/>
    </source>
</evidence>
<dbReference type="EMBL" id="GL883029">
    <property type="protein sequence ID" value="EGG14548.1"/>
    <property type="molecule type" value="Genomic_DNA"/>
</dbReference>
<name>F4QD77_CACFS</name>
<organism evidence="2 3">
    <name type="scientific">Cavenderia fasciculata</name>
    <name type="common">Slime mold</name>
    <name type="synonym">Dictyostelium fasciculatum</name>
    <dbReference type="NCBI Taxonomy" id="261658"/>
    <lineage>
        <taxon>Eukaryota</taxon>
        <taxon>Amoebozoa</taxon>
        <taxon>Evosea</taxon>
        <taxon>Eumycetozoa</taxon>
        <taxon>Dictyostelia</taxon>
        <taxon>Acytosteliales</taxon>
        <taxon>Cavenderiaceae</taxon>
        <taxon>Cavenderia</taxon>
    </lineage>
</organism>
<dbReference type="GO" id="GO:0071108">
    <property type="term" value="P:protein K48-linked deubiquitination"/>
    <property type="evidence" value="ECO:0007669"/>
    <property type="project" value="TreeGrafter"/>
</dbReference>
<evidence type="ECO:0000313" key="2">
    <source>
        <dbReference type="EMBL" id="EGG14548.1"/>
    </source>
</evidence>
<gene>
    <name evidence="2" type="primary">fam63A</name>
    <name evidence="2" type="ORF">DFA_12324</name>
</gene>
<reference evidence="3" key="1">
    <citation type="journal article" date="2011" name="Genome Res.">
        <title>Phylogeny-wide analysis of social amoeba genomes highlights ancient origins for complex intercellular communication.</title>
        <authorList>
            <person name="Heidel A.J."/>
            <person name="Lawal H.M."/>
            <person name="Felder M."/>
            <person name="Schilde C."/>
            <person name="Helps N.R."/>
            <person name="Tunggal B."/>
            <person name="Rivero F."/>
            <person name="John U."/>
            <person name="Schleicher M."/>
            <person name="Eichinger L."/>
            <person name="Platzer M."/>
            <person name="Noegel A.A."/>
            <person name="Schaap P."/>
            <person name="Gloeckner G."/>
        </authorList>
    </citation>
    <scope>NUCLEOTIDE SEQUENCE [LARGE SCALE GENOMIC DNA]</scope>
    <source>
        <strain evidence="3">SH3</strain>
    </source>
</reference>
<protein>
    <submittedName>
        <fullName evidence="2">DUF544 family protein</fullName>
    </submittedName>
</protein>
<dbReference type="PANTHER" id="PTHR18063:SF9">
    <property type="entry name" value="DUF544 FAMILY PROTEIN"/>
    <property type="match status" value="1"/>
</dbReference>
<dbReference type="Proteomes" id="UP000007797">
    <property type="component" value="Unassembled WGS sequence"/>
</dbReference>
<proteinExistence type="predicted"/>
<sequence length="396" mass="44627">MGKVKYMTSSGTEEEFDTSDEACEKFGFYPGSRVITPKGRGSVIGVREGNIWFHIDKDKGASYWDNATDYEALLFKLNFRIDESEDGIADIGAKYRVKRITYRGREVKIVLQNENGPCPLISIGNVLLLQEKIVIDSDSNLISLKRLGDLIIGHAKLLYAEEPDILPIIDDYEKTVLPSLETGLIVNINFNSISGFEKTVPCQIFDYLNIKLVHGWISDPKNTEAHNLIGSLTYNELAPKIVTFEQSFPNANLGTEAQIRELINCHQLTDYGLELIRSNLQDDELCVFFRNNHFATMTKHEGNLHILVSDVGYETERAIVWEKIVSIGGENLFLSGDFKTRKESALEEVRLNLLAIGYKESEVKEAMDFVISSNDANVEPFDIATSFMNSKQYVPT</sequence>
<feature type="domain" description="MINDY deubiquitinase" evidence="1">
    <location>
        <begin position="94"/>
        <end position="338"/>
    </location>
</feature>
<dbReference type="KEGG" id="dfa:DFA_12324"/>
<dbReference type="GO" id="GO:0071944">
    <property type="term" value="C:cell periphery"/>
    <property type="evidence" value="ECO:0007669"/>
    <property type="project" value="TreeGrafter"/>
</dbReference>
<dbReference type="PANTHER" id="PTHR18063">
    <property type="entry name" value="NF-E2 INDUCIBLE PROTEIN"/>
    <property type="match status" value="1"/>
</dbReference>
<dbReference type="GeneID" id="14866555"/>
<dbReference type="RefSeq" id="XP_004366068.1">
    <property type="nucleotide sequence ID" value="XM_004366011.1"/>
</dbReference>
<dbReference type="GO" id="GO:1990380">
    <property type="term" value="F:K48-linked deubiquitinase activity"/>
    <property type="evidence" value="ECO:0007669"/>
    <property type="project" value="InterPro"/>
</dbReference>
<evidence type="ECO:0000313" key="3">
    <source>
        <dbReference type="Proteomes" id="UP000007797"/>
    </source>
</evidence>
<dbReference type="OMA" id="PCQIFDY"/>
<dbReference type="GO" id="GO:0004843">
    <property type="term" value="F:cysteine-type deubiquitinase activity"/>
    <property type="evidence" value="ECO:0007669"/>
    <property type="project" value="InterPro"/>
</dbReference>
<dbReference type="InterPro" id="IPR033979">
    <property type="entry name" value="MINDY_domain"/>
</dbReference>
<accession>F4QD77</accession>
<dbReference type="Pfam" id="PF04424">
    <property type="entry name" value="MINDY_DUB"/>
    <property type="match status" value="1"/>
</dbReference>
<dbReference type="OrthoDB" id="10261212at2759"/>
<keyword evidence="3" id="KW-1185">Reference proteome</keyword>
<dbReference type="GO" id="GO:0016807">
    <property type="term" value="F:cysteine-type carboxypeptidase activity"/>
    <property type="evidence" value="ECO:0007669"/>
    <property type="project" value="TreeGrafter"/>
</dbReference>
<dbReference type="STRING" id="1054147.F4QD77"/>
<dbReference type="InterPro" id="IPR007518">
    <property type="entry name" value="MINDY"/>
</dbReference>
<dbReference type="GO" id="GO:0005829">
    <property type="term" value="C:cytosol"/>
    <property type="evidence" value="ECO:0007669"/>
    <property type="project" value="TreeGrafter"/>
</dbReference>